<protein>
    <submittedName>
        <fullName evidence="2">Uncharacterized protein</fullName>
    </submittedName>
</protein>
<dbReference type="AlphaFoldDB" id="A0AAV7IGY1"/>
<keyword evidence="1" id="KW-1133">Transmembrane helix</keyword>
<name>A0AAV7IGY1_COTGL</name>
<proteinExistence type="predicted"/>
<evidence type="ECO:0000313" key="2">
    <source>
        <dbReference type="EMBL" id="KAH0551240.1"/>
    </source>
</evidence>
<feature type="transmembrane region" description="Helical" evidence="1">
    <location>
        <begin position="6"/>
        <end position="26"/>
    </location>
</feature>
<keyword evidence="1" id="KW-0812">Transmembrane</keyword>
<accession>A0AAV7IGY1</accession>
<reference evidence="2 3" key="1">
    <citation type="journal article" date="2021" name="J. Hered.">
        <title>A chromosome-level genome assembly of the parasitoid wasp, Cotesia glomerata (Hymenoptera: Braconidae).</title>
        <authorList>
            <person name="Pinto B.J."/>
            <person name="Weis J.J."/>
            <person name="Gamble T."/>
            <person name="Ode P.J."/>
            <person name="Paul R."/>
            <person name="Zaspel J.M."/>
        </authorList>
    </citation>
    <scope>NUCLEOTIDE SEQUENCE [LARGE SCALE GENOMIC DNA]</scope>
    <source>
        <strain evidence="2">CgM1</strain>
    </source>
</reference>
<keyword evidence="3" id="KW-1185">Reference proteome</keyword>
<keyword evidence="1" id="KW-0472">Membrane</keyword>
<sequence>MVGFLQKSLFIVLIFTVCALVVNFVGKAKKNERILRMIMNVSRSLDKLDAGLDVINNRTELAKEQFKKLIELHLNYFPYNNNQQAKLKELKLLMANSTTLSQSTDSKKNSQLIIRN</sequence>
<evidence type="ECO:0000313" key="3">
    <source>
        <dbReference type="Proteomes" id="UP000826195"/>
    </source>
</evidence>
<dbReference type="EMBL" id="JAHXZJ010001503">
    <property type="protein sequence ID" value="KAH0551240.1"/>
    <property type="molecule type" value="Genomic_DNA"/>
</dbReference>
<dbReference type="Proteomes" id="UP000826195">
    <property type="component" value="Unassembled WGS sequence"/>
</dbReference>
<comment type="caution">
    <text evidence="2">The sequence shown here is derived from an EMBL/GenBank/DDBJ whole genome shotgun (WGS) entry which is preliminary data.</text>
</comment>
<evidence type="ECO:0000256" key="1">
    <source>
        <dbReference type="SAM" id="Phobius"/>
    </source>
</evidence>
<gene>
    <name evidence="2" type="ORF">KQX54_000459</name>
</gene>
<organism evidence="2 3">
    <name type="scientific">Cotesia glomerata</name>
    <name type="common">Lepidopteran parasitic wasp</name>
    <name type="synonym">Apanteles glomeratus</name>
    <dbReference type="NCBI Taxonomy" id="32391"/>
    <lineage>
        <taxon>Eukaryota</taxon>
        <taxon>Metazoa</taxon>
        <taxon>Ecdysozoa</taxon>
        <taxon>Arthropoda</taxon>
        <taxon>Hexapoda</taxon>
        <taxon>Insecta</taxon>
        <taxon>Pterygota</taxon>
        <taxon>Neoptera</taxon>
        <taxon>Endopterygota</taxon>
        <taxon>Hymenoptera</taxon>
        <taxon>Apocrita</taxon>
        <taxon>Ichneumonoidea</taxon>
        <taxon>Braconidae</taxon>
        <taxon>Microgastrinae</taxon>
        <taxon>Cotesia</taxon>
    </lineage>
</organism>